<dbReference type="STRING" id="1035195.HMPREF9997_02148"/>
<proteinExistence type="predicted"/>
<reference evidence="1 2" key="1">
    <citation type="submission" date="2012-05" db="EMBL/GenBank/DDBJ databases">
        <authorList>
            <person name="Weinstock G."/>
            <person name="Sodergren E."/>
            <person name="Lobos E.A."/>
            <person name="Fulton L."/>
            <person name="Fulton R."/>
            <person name="Courtney L."/>
            <person name="Fronick C."/>
            <person name="O'Laughlin M."/>
            <person name="Godfrey J."/>
            <person name="Wilson R.M."/>
            <person name="Miner T."/>
            <person name="Farmer C."/>
            <person name="Delehaunty K."/>
            <person name="Cordes M."/>
            <person name="Minx P."/>
            <person name="Tomlinson C."/>
            <person name="Chen J."/>
            <person name="Wollam A."/>
            <person name="Pepin K.H."/>
            <person name="Bhonagiri V."/>
            <person name="Zhang X."/>
            <person name="Suruliraj S."/>
            <person name="Warren W."/>
            <person name="Mitreva M."/>
            <person name="Mardis E.R."/>
            <person name="Wilson R.K."/>
        </authorList>
    </citation>
    <scope>NUCLEOTIDE SEQUENCE [LARGE SCALE GENOMIC DNA]</scope>
    <source>
        <strain evidence="1 2">F0235</strain>
    </source>
</reference>
<dbReference type="HOGENOM" id="CLU_046515_0_0_11"/>
<keyword evidence="2" id="KW-1185">Reference proteome</keyword>
<sequence length="346" mass="39264">MRYRPRLAWIRYGSHDLTDEEIQEAAGKFRVAIIQPWELKAAETLKELDSDVIVLAYQCLSSVRVYEKGPIYSSGISPGQAEHLGSFALNSSRRRIEWAGYPGHFQQEVWKPEYQERWVKTVVKRFEHTPFDGVFADNDVYDDYYNLNFPLYGGEEITTIHAALDQLVRKAGEALRGVDKLLVPNIAEARREKDRWLRHSRYGGGVEECWMGWDNSPETRLNYRAIWQQMRTLRAPGVSVARTPGTGEPGDPNLLLALAAAWVFAPTSDVAVSATAHDGYNAMPWREEARWDLGLPTHPRPLNPAPGVYIRTLDKGIAAVNLSHQSRPLGRHMLEPWSGFMALKPL</sequence>
<dbReference type="AlphaFoldDB" id="L1MCI9"/>
<dbReference type="Gene3D" id="3.20.20.70">
    <property type="entry name" value="Aldolase class I"/>
    <property type="match status" value="1"/>
</dbReference>
<evidence type="ECO:0000313" key="2">
    <source>
        <dbReference type="Proteomes" id="UP000010445"/>
    </source>
</evidence>
<dbReference type="RefSeq" id="WP_006061572.1">
    <property type="nucleotide sequence ID" value="NZ_KB290820.1"/>
</dbReference>
<dbReference type="InterPro" id="IPR029455">
    <property type="entry name" value="GHL15"/>
</dbReference>
<dbReference type="eggNOG" id="ENOG502Z93Z">
    <property type="taxonomic scope" value="Bacteria"/>
</dbReference>
<dbReference type="Pfam" id="PF14885">
    <property type="entry name" value="GHL15"/>
    <property type="match status" value="1"/>
</dbReference>
<name>L1MCI9_9CORY</name>
<dbReference type="EMBL" id="AMEM01000034">
    <property type="protein sequence ID" value="EKX88922.1"/>
    <property type="molecule type" value="Genomic_DNA"/>
</dbReference>
<dbReference type="InterPro" id="IPR013785">
    <property type="entry name" value="Aldolase_TIM"/>
</dbReference>
<evidence type="ECO:0008006" key="3">
    <source>
        <dbReference type="Google" id="ProtNLM"/>
    </source>
</evidence>
<gene>
    <name evidence="1" type="ORF">HMPREF9997_02148</name>
</gene>
<comment type="caution">
    <text evidence="1">The sequence shown here is derived from an EMBL/GenBank/DDBJ whole genome shotgun (WGS) entry which is preliminary data.</text>
</comment>
<organism evidence="1 2">
    <name type="scientific">Corynebacterium durum F0235</name>
    <dbReference type="NCBI Taxonomy" id="1035195"/>
    <lineage>
        <taxon>Bacteria</taxon>
        <taxon>Bacillati</taxon>
        <taxon>Actinomycetota</taxon>
        <taxon>Actinomycetes</taxon>
        <taxon>Mycobacteriales</taxon>
        <taxon>Corynebacteriaceae</taxon>
        <taxon>Corynebacterium</taxon>
    </lineage>
</organism>
<evidence type="ECO:0000313" key="1">
    <source>
        <dbReference type="EMBL" id="EKX88922.1"/>
    </source>
</evidence>
<dbReference type="PATRIC" id="fig|1035195.3.peg.1924"/>
<protein>
    <recommendedName>
        <fullName evidence="3">Glycosyl hydrolase-like 10 domain-containing protein</fullName>
    </recommendedName>
</protein>
<accession>L1MCI9</accession>
<dbReference type="Proteomes" id="UP000010445">
    <property type="component" value="Unassembled WGS sequence"/>
</dbReference>